<feature type="domain" description="Glycosyltransferase 2-like" evidence="1">
    <location>
        <begin position="19"/>
        <end position="182"/>
    </location>
</feature>
<dbReference type="PANTHER" id="PTHR22916">
    <property type="entry name" value="GLYCOSYLTRANSFERASE"/>
    <property type="match status" value="1"/>
</dbReference>
<dbReference type="CDD" id="cd00761">
    <property type="entry name" value="Glyco_tranf_GTA_type"/>
    <property type="match status" value="1"/>
</dbReference>
<evidence type="ECO:0000313" key="3">
    <source>
        <dbReference type="Proteomes" id="UP000236416"/>
    </source>
</evidence>
<dbReference type="EMBL" id="PPTF01000004">
    <property type="protein sequence ID" value="POB00557.1"/>
    <property type="molecule type" value="Genomic_DNA"/>
</dbReference>
<dbReference type="InterPro" id="IPR029044">
    <property type="entry name" value="Nucleotide-diphossugar_trans"/>
</dbReference>
<reference evidence="2 3" key="1">
    <citation type="submission" date="2018-01" db="EMBL/GenBank/DDBJ databases">
        <title>Genomic Sequence of Chromobacterium MWU13-2610 from wild cranberry bogs within the Cape Cod National Seashore.</title>
        <authorList>
            <person name="O'Hara-Hanley K."/>
            <person name="Soby S."/>
            <person name="Harrison A."/>
        </authorList>
    </citation>
    <scope>NUCLEOTIDE SEQUENCE [LARGE SCALE GENOMIC DNA]</scope>
    <source>
        <strain evidence="2 3">MWU13-2610</strain>
    </source>
</reference>
<keyword evidence="3" id="KW-1185">Reference proteome</keyword>
<sequence length="303" mass="35161">MSKIIRNTAVISCKAPLVSVIVPSYNHQDYIEDCINSIFNQTYENFEVIVIDDGSNDNTVSKLQALQERYQFTLVVQENIGLAATLNKGISEYAGGDYIAFCASDDYWLPEKLQKQVDFMTATPNAYMCFGKAIAIDEHGKELESKTLNINNGLKGGMVFEDIILMKFHPPVNQMFKKEVFKLLGLYPVGLWTEDLYMNLKICREFEIGYIPEFISAYRIPSNSVGKFITTRIADSHKTCIDLYKDSQYYPQAIKDWHYRNLIWYSSFKAHKIRAIRSLFYCWDYFYKISYLKSIAKIVLIWR</sequence>
<dbReference type="PANTHER" id="PTHR22916:SF3">
    <property type="entry name" value="UDP-GLCNAC:BETAGAL BETA-1,3-N-ACETYLGLUCOSAMINYLTRANSFERASE-LIKE PROTEIN 1"/>
    <property type="match status" value="1"/>
</dbReference>
<dbReference type="Pfam" id="PF00535">
    <property type="entry name" value="Glycos_transf_2"/>
    <property type="match status" value="1"/>
</dbReference>
<dbReference type="AlphaFoldDB" id="A0A2K4MTX2"/>
<accession>A0A2K4MTX2</accession>
<organism evidence="2 3">
    <name type="scientific">Chromobacterium sinusclupearum</name>
    <dbReference type="NCBI Taxonomy" id="2077146"/>
    <lineage>
        <taxon>Bacteria</taxon>
        <taxon>Pseudomonadati</taxon>
        <taxon>Pseudomonadota</taxon>
        <taxon>Betaproteobacteria</taxon>
        <taxon>Neisseriales</taxon>
        <taxon>Chromobacteriaceae</taxon>
        <taxon>Chromobacterium</taxon>
    </lineage>
</organism>
<name>A0A2K4MTX2_9NEIS</name>
<dbReference type="SUPFAM" id="SSF53448">
    <property type="entry name" value="Nucleotide-diphospho-sugar transferases"/>
    <property type="match status" value="1"/>
</dbReference>
<comment type="caution">
    <text evidence="2">The sequence shown here is derived from an EMBL/GenBank/DDBJ whole genome shotgun (WGS) entry which is preliminary data.</text>
</comment>
<dbReference type="Proteomes" id="UP000236416">
    <property type="component" value="Unassembled WGS sequence"/>
</dbReference>
<gene>
    <name evidence="2" type="ORF">C2134_00910</name>
</gene>
<dbReference type="Gene3D" id="3.90.550.10">
    <property type="entry name" value="Spore Coat Polysaccharide Biosynthesis Protein SpsA, Chain A"/>
    <property type="match status" value="1"/>
</dbReference>
<proteinExistence type="predicted"/>
<evidence type="ECO:0000259" key="1">
    <source>
        <dbReference type="Pfam" id="PF00535"/>
    </source>
</evidence>
<dbReference type="GO" id="GO:0016758">
    <property type="term" value="F:hexosyltransferase activity"/>
    <property type="evidence" value="ECO:0007669"/>
    <property type="project" value="UniProtKB-ARBA"/>
</dbReference>
<dbReference type="InterPro" id="IPR001173">
    <property type="entry name" value="Glyco_trans_2-like"/>
</dbReference>
<protein>
    <recommendedName>
        <fullName evidence="1">Glycosyltransferase 2-like domain-containing protein</fullName>
    </recommendedName>
</protein>
<evidence type="ECO:0000313" key="2">
    <source>
        <dbReference type="EMBL" id="POB00557.1"/>
    </source>
</evidence>